<reference evidence="2 3" key="1">
    <citation type="submission" date="2018-11" db="EMBL/GenBank/DDBJ databases">
        <title>Rhodococcus spongicola sp. nov. and Rhodococcus xishaensis sp. nov. from marine sponges.</title>
        <authorList>
            <person name="Li L."/>
            <person name="Lin H.W."/>
        </authorList>
    </citation>
    <scope>NUCLEOTIDE SEQUENCE [LARGE SCALE GENOMIC DNA]</scope>
    <source>
        <strain evidence="2 3">LHW50502</strain>
    </source>
</reference>
<accession>A0A3S3BQ38</accession>
<dbReference type="Proteomes" id="UP000284333">
    <property type="component" value="Unassembled WGS sequence"/>
</dbReference>
<keyword evidence="3" id="KW-1185">Reference proteome</keyword>
<gene>
    <name evidence="2" type="ORF">EF834_04020</name>
</gene>
<protein>
    <submittedName>
        <fullName evidence="2">Uncharacterized protein</fullName>
    </submittedName>
</protein>
<name>A0A3S3BQ38_9NOCA</name>
<dbReference type="AlphaFoldDB" id="A0A3S3BQ38"/>
<proteinExistence type="predicted"/>
<evidence type="ECO:0000256" key="1">
    <source>
        <dbReference type="SAM" id="MobiDB-lite"/>
    </source>
</evidence>
<feature type="region of interest" description="Disordered" evidence="1">
    <location>
        <begin position="1"/>
        <end position="35"/>
    </location>
</feature>
<evidence type="ECO:0000313" key="3">
    <source>
        <dbReference type="Proteomes" id="UP000284333"/>
    </source>
</evidence>
<organism evidence="2 3">
    <name type="scientific">Rhodococcus spongiicola</name>
    <dbReference type="NCBI Taxonomy" id="2487352"/>
    <lineage>
        <taxon>Bacteria</taxon>
        <taxon>Bacillati</taxon>
        <taxon>Actinomycetota</taxon>
        <taxon>Actinomycetes</taxon>
        <taxon>Mycobacteriales</taxon>
        <taxon>Nocardiaceae</taxon>
        <taxon>Rhodococcus</taxon>
    </lineage>
</organism>
<sequence>MSARSSEQGPRGRCSDRARHSRSYPEVGDASEQADHPSLIIVWAPSAFADEQDVGLGGQKRQPDVDAALAVEVVDPVGESDRQVWSTRGRRGRVRIFCRGGVLSSSLGRPDSPLSRTEVEV</sequence>
<dbReference type="EMBL" id="RKLN01000001">
    <property type="protein sequence ID" value="RVW06577.1"/>
    <property type="molecule type" value="Genomic_DNA"/>
</dbReference>
<comment type="caution">
    <text evidence="2">The sequence shown here is derived from an EMBL/GenBank/DDBJ whole genome shotgun (WGS) entry which is preliminary data.</text>
</comment>
<evidence type="ECO:0000313" key="2">
    <source>
        <dbReference type="EMBL" id="RVW06577.1"/>
    </source>
</evidence>